<feature type="transmembrane region" description="Helical" evidence="12">
    <location>
        <begin position="20"/>
        <end position="43"/>
    </location>
</feature>
<dbReference type="InterPro" id="IPR003689">
    <property type="entry name" value="ZIP"/>
</dbReference>
<keyword evidence="3" id="KW-1003">Cell membrane</keyword>
<sequence>MRLDHIFGDISMIRGMNSVWQALIAGCFTWGVTALGSSLVFVMKHQNRKLLDLSLGFAAGVMTAASFWSLLAPAIEISEKTMGSLAFLPVAVGFAVGAAFVHFADRMLPSCVMGDTVVMDYLAPAKTDTQLSLVTAANGSESTSASRYDSVTTKSSALRRRGTRNRPSDAEEIGEGSDSTQARDKETMRRLEDEYRSSWRRIMLLILAVTVHNIPEGLAVGVGFGSIGKTESAKFETAFNLAIGIGLQNFPEGLAVSLPLAAFGHSKLKAFWYGQLSGMVEPISALLGAAAIILMEPLLPYALAFAAGAMIYVVVDDIIPEAQRSGNGKLASVACIIGFLVMMCMDVGLGDSGDDPK</sequence>
<evidence type="ECO:0000256" key="12">
    <source>
        <dbReference type="SAM" id="Phobius"/>
    </source>
</evidence>
<dbReference type="Proteomes" id="UP000025227">
    <property type="component" value="Unplaced"/>
</dbReference>
<evidence type="ECO:0000256" key="10">
    <source>
        <dbReference type="ARBA" id="ARBA00042973"/>
    </source>
</evidence>
<evidence type="ECO:0000256" key="11">
    <source>
        <dbReference type="SAM" id="MobiDB-lite"/>
    </source>
</evidence>
<dbReference type="GO" id="GO:0005886">
    <property type="term" value="C:plasma membrane"/>
    <property type="evidence" value="ECO:0007669"/>
    <property type="project" value="UniProtKB-SubCell"/>
</dbReference>
<keyword evidence="13" id="KW-1185">Reference proteome</keyword>
<dbReference type="PANTHER" id="PTHR11040:SF211">
    <property type="entry name" value="ZINC TRANSPORTER ZIP11"/>
    <property type="match status" value="1"/>
</dbReference>
<proteinExistence type="inferred from homology"/>
<organism evidence="13 14">
    <name type="scientific">Haemonchus contortus</name>
    <name type="common">Barber pole worm</name>
    <dbReference type="NCBI Taxonomy" id="6289"/>
    <lineage>
        <taxon>Eukaryota</taxon>
        <taxon>Metazoa</taxon>
        <taxon>Ecdysozoa</taxon>
        <taxon>Nematoda</taxon>
        <taxon>Chromadorea</taxon>
        <taxon>Rhabditida</taxon>
        <taxon>Rhabditina</taxon>
        <taxon>Rhabditomorpha</taxon>
        <taxon>Strongyloidea</taxon>
        <taxon>Trichostrongylidae</taxon>
        <taxon>Haemonchus</taxon>
    </lineage>
</organism>
<name>A0A7I5E5R6_HAECO</name>
<feature type="transmembrane region" description="Helical" evidence="12">
    <location>
        <begin position="239"/>
        <end position="263"/>
    </location>
</feature>
<dbReference type="WBParaSite" id="HCON_00015145-00001">
    <property type="protein sequence ID" value="HCON_00015145-00001"/>
    <property type="gene ID" value="HCON_00015145"/>
</dbReference>
<evidence type="ECO:0000256" key="8">
    <source>
        <dbReference type="ARBA" id="ARBA00040593"/>
    </source>
</evidence>
<feature type="transmembrane region" description="Helical" evidence="12">
    <location>
        <begin position="270"/>
        <end position="295"/>
    </location>
</feature>
<evidence type="ECO:0000256" key="1">
    <source>
        <dbReference type="ARBA" id="ARBA00004651"/>
    </source>
</evidence>
<dbReference type="Pfam" id="PF02535">
    <property type="entry name" value="Zip"/>
    <property type="match status" value="1"/>
</dbReference>
<comment type="subcellular location">
    <subcellularLocation>
        <location evidence="1">Cell membrane</location>
        <topology evidence="1">Multi-pass membrane protein</topology>
    </subcellularLocation>
</comment>
<feature type="compositionally biased region" description="Polar residues" evidence="11">
    <location>
        <begin position="143"/>
        <end position="156"/>
    </location>
</feature>
<keyword evidence="6 12" id="KW-1133">Transmembrane helix</keyword>
<dbReference type="OrthoDB" id="262547at2759"/>
<evidence type="ECO:0000256" key="9">
    <source>
        <dbReference type="ARBA" id="ARBA00042540"/>
    </source>
</evidence>
<feature type="transmembrane region" description="Helical" evidence="12">
    <location>
        <begin position="331"/>
        <end position="349"/>
    </location>
</feature>
<evidence type="ECO:0000256" key="5">
    <source>
        <dbReference type="ARBA" id="ARBA00022833"/>
    </source>
</evidence>
<dbReference type="AlphaFoldDB" id="A0A7I5E5R6"/>
<evidence type="ECO:0000256" key="2">
    <source>
        <dbReference type="ARBA" id="ARBA00006939"/>
    </source>
</evidence>
<feature type="transmembrane region" description="Helical" evidence="12">
    <location>
        <begin position="50"/>
        <end position="71"/>
    </location>
</feature>
<evidence type="ECO:0000313" key="13">
    <source>
        <dbReference type="Proteomes" id="UP000025227"/>
    </source>
</evidence>
<evidence type="ECO:0000256" key="4">
    <source>
        <dbReference type="ARBA" id="ARBA00022692"/>
    </source>
</evidence>
<protein>
    <recommendedName>
        <fullName evidence="8">Zinc transporter ZIP11</fullName>
    </recommendedName>
    <alternativeName>
        <fullName evidence="9">Solute carrier family 39 member 11</fullName>
    </alternativeName>
    <alternativeName>
        <fullName evidence="10">Zrt- and Irt-like protein 11</fullName>
    </alternativeName>
</protein>
<keyword evidence="4 12" id="KW-0812">Transmembrane</keyword>
<feature type="region of interest" description="Disordered" evidence="11">
    <location>
        <begin position="143"/>
        <end position="189"/>
    </location>
</feature>
<keyword evidence="5" id="KW-0862">Zinc</keyword>
<evidence type="ECO:0000313" key="14">
    <source>
        <dbReference type="WBParaSite" id="HCON_00015145-00001"/>
    </source>
</evidence>
<keyword evidence="7 12" id="KW-0472">Membrane</keyword>
<dbReference type="PROSITE" id="PS51257">
    <property type="entry name" value="PROKAR_LIPOPROTEIN"/>
    <property type="match status" value="1"/>
</dbReference>
<evidence type="ECO:0000256" key="7">
    <source>
        <dbReference type="ARBA" id="ARBA00023136"/>
    </source>
</evidence>
<feature type="transmembrane region" description="Helical" evidence="12">
    <location>
        <begin position="202"/>
        <end position="227"/>
    </location>
</feature>
<dbReference type="OMA" id="MIFVVIE"/>
<dbReference type="PANTHER" id="PTHR11040">
    <property type="entry name" value="ZINC/IRON TRANSPORTER"/>
    <property type="match status" value="1"/>
</dbReference>
<evidence type="ECO:0000256" key="3">
    <source>
        <dbReference type="ARBA" id="ARBA00022475"/>
    </source>
</evidence>
<feature type="transmembrane region" description="Helical" evidence="12">
    <location>
        <begin position="301"/>
        <end position="319"/>
    </location>
</feature>
<dbReference type="GO" id="GO:0005385">
    <property type="term" value="F:zinc ion transmembrane transporter activity"/>
    <property type="evidence" value="ECO:0007669"/>
    <property type="project" value="TreeGrafter"/>
</dbReference>
<evidence type="ECO:0000256" key="6">
    <source>
        <dbReference type="ARBA" id="ARBA00022989"/>
    </source>
</evidence>
<feature type="transmembrane region" description="Helical" evidence="12">
    <location>
        <begin position="83"/>
        <end position="104"/>
    </location>
</feature>
<accession>A0A7I5E5R6</accession>
<comment type="similarity">
    <text evidence="2">Belongs to the ZIP transporter (TC 2.A.5) family.</text>
</comment>
<reference evidence="14" key="1">
    <citation type="submission" date="2020-12" db="UniProtKB">
        <authorList>
            <consortium name="WormBaseParasite"/>
        </authorList>
    </citation>
    <scope>IDENTIFICATION</scope>
    <source>
        <strain evidence="14">MHco3</strain>
    </source>
</reference>